<feature type="domain" description="Cytosol aminopeptidase" evidence="6">
    <location>
        <begin position="324"/>
        <end position="331"/>
    </location>
</feature>
<protein>
    <submittedName>
        <fullName evidence="7">Leucyl aminopeptidase</fullName>
    </submittedName>
</protein>
<dbReference type="InterPro" id="IPR043472">
    <property type="entry name" value="Macro_dom-like"/>
</dbReference>
<dbReference type="InterPro" id="IPR011356">
    <property type="entry name" value="Leucine_aapep/pepB"/>
</dbReference>
<dbReference type="Gene3D" id="3.40.630.10">
    <property type="entry name" value="Zn peptidases"/>
    <property type="match status" value="1"/>
</dbReference>
<dbReference type="PRINTS" id="PR00481">
    <property type="entry name" value="LAMNOPPTDASE"/>
</dbReference>
<evidence type="ECO:0000256" key="1">
    <source>
        <dbReference type="ARBA" id="ARBA00009528"/>
    </source>
</evidence>
<dbReference type="CDD" id="cd00433">
    <property type="entry name" value="Peptidase_M17"/>
    <property type="match status" value="1"/>
</dbReference>
<keyword evidence="5" id="KW-0464">Manganese</keyword>
<organism evidence="7 8">
    <name type="scientific">Sphingomonas bisphenolicum</name>
    <dbReference type="NCBI Taxonomy" id="296544"/>
    <lineage>
        <taxon>Bacteria</taxon>
        <taxon>Pseudomonadati</taxon>
        <taxon>Pseudomonadota</taxon>
        <taxon>Alphaproteobacteria</taxon>
        <taxon>Sphingomonadales</taxon>
        <taxon>Sphingomonadaceae</taxon>
        <taxon>Sphingomonas</taxon>
    </lineage>
</organism>
<comment type="similarity">
    <text evidence="1">Belongs to the peptidase M17 family.</text>
</comment>
<gene>
    <name evidence="7" type="ORF">SBA_ch1_20790</name>
</gene>
<evidence type="ECO:0000256" key="5">
    <source>
        <dbReference type="ARBA" id="ARBA00023211"/>
    </source>
</evidence>
<dbReference type="InterPro" id="IPR000819">
    <property type="entry name" value="Peptidase_M17_C"/>
</dbReference>
<name>A0ABM7G5F6_9SPHN</name>
<sequence>MRFPSAIPFPYTRAMTDFSDLLKADNQQPARSIQLVDAKGYDAWLAARPASMRAMIVAQKFKGHANDVAILPGGGDDDWSVVAGVANSDTLGSWCLARAAESLPEGVYRLAEGSAGAAALGWLTAQYRFDRYRRDDPPAGARILLTADVARIAPTVQLAQAVALVRDLVNTPAADMGPPDLEAAVEKVAVAFNASVTTTRGDALEQGYPMIHAVGKAADKGFAPRLIELMWGDPAAPRIAIVGKGICFDSGGLDIKPSSGMRLMKKDMGGAAHALALAQLIMAARLPVRLHLLIPAAENAIAGNAFRPGDILRSRKGLSVEIGNTDAEGRLVLGDALTRAGEDKPELIVDFATLTGAARVAVGPDLPALFANDDALAADMAVAGGDVDDPTWRLPLWDGYADMLKSDVADLNNAGEGGFAGAITAALFLKRFVPDDTPWLHLDTFAWRPSPKPGRPKGGEALGLRAVFRLLQQRYGRSG</sequence>
<reference evidence="7" key="1">
    <citation type="submission" date="2018-07" db="EMBL/GenBank/DDBJ databases">
        <title>Complete genome sequence of Sphingomonas bisphenolicum strain AO1, a bisphenol A degradative bacterium isolated from Japanese farm field.</title>
        <authorList>
            <person name="Murakami M."/>
            <person name="Koh M."/>
            <person name="Koba S."/>
            <person name="Matsumura Y."/>
        </authorList>
    </citation>
    <scope>NUCLEOTIDE SEQUENCE</scope>
    <source>
        <strain evidence="7">AO1</strain>
    </source>
</reference>
<accession>A0ABM7G5F6</accession>
<dbReference type="GO" id="GO:0004177">
    <property type="term" value="F:aminopeptidase activity"/>
    <property type="evidence" value="ECO:0007669"/>
    <property type="project" value="UniProtKB-KW"/>
</dbReference>
<evidence type="ECO:0000256" key="2">
    <source>
        <dbReference type="ARBA" id="ARBA00022438"/>
    </source>
</evidence>
<dbReference type="PANTHER" id="PTHR11963">
    <property type="entry name" value="LEUCINE AMINOPEPTIDASE-RELATED"/>
    <property type="match status" value="1"/>
</dbReference>
<evidence type="ECO:0000256" key="4">
    <source>
        <dbReference type="ARBA" id="ARBA00022801"/>
    </source>
</evidence>
<dbReference type="PROSITE" id="PS00631">
    <property type="entry name" value="CYTOSOL_AP"/>
    <property type="match status" value="1"/>
</dbReference>
<dbReference type="InterPro" id="IPR048816">
    <property type="entry name" value="Peptidase_M17_N_1"/>
</dbReference>
<keyword evidence="3" id="KW-0645">Protease</keyword>
<keyword evidence="4" id="KW-0378">Hydrolase</keyword>
<dbReference type="EMBL" id="AP018817">
    <property type="protein sequence ID" value="BBF69879.1"/>
    <property type="molecule type" value="Genomic_DNA"/>
</dbReference>
<dbReference type="Pfam" id="PF21337">
    <property type="entry name" value="Peptidase_M17_N_1"/>
    <property type="match status" value="1"/>
</dbReference>
<evidence type="ECO:0000256" key="3">
    <source>
        <dbReference type="ARBA" id="ARBA00022670"/>
    </source>
</evidence>
<evidence type="ECO:0000313" key="7">
    <source>
        <dbReference type="EMBL" id="BBF69879.1"/>
    </source>
</evidence>
<dbReference type="Pfam" id="PF00883">
    <property type="entry name" value="Peptidase_M17"/>
    <property type="match status" value="1"/>
</dbReference>
<evidence type="ECO:0000259" key="6">
    <source>
        <dbReference type="PROSITE" id="PS00631"/>
    </source>
</evidence>
<dbReference type="PANTHER" id="PTHR11963:SF20">
    <property type="entry name" value="PEPTIDASE B"/>
    <property type="match status" value="1"/>
</dbReference>
<proteinExistence type="inferred from homology"/>
<keyword evidence="8" id="KW-1185">Reference proteome</keyword>
<evidence type="ECO:0000313" key="8">
    <source>
        <dbReference type="Proteomes" id="UP001059971"/>
    </source>
</evidence>
<keyword evidence="2 7" id="KW-0031">Aminopeptidase</keyword>
<dbReference type="SUPFAM" id="SSF53187">
    <property type="entry name" value="Zn-dependent exopeptidases"/>
    <property type="match status" value="1"/>
</dbReference>
<dbReference type="Proteomes" id="UP001059971">
    <property type="component" value="Chromosome 1"/>
</dbReference>
<dbReference type="Gene3D" id="3.40.220.10">
    <property type="entry name" value="Leucine Aminopeptidase, subunit E, domain 1"/>
    <property type="match status" value="1"/>
</dbReference>